<keyword evidence="2" id="KW-0238">DNA-binding</keyword>
<dbReference type="Gene3D" id="2.60.120.10">
    <property type="entry name" value="Jelly Rolls"/>
    <property type="match status" value="1"/>
</dbReference>
<feature type="domain" description="Cyclic nucleotide-binding" evidence="4">
    <location>
        <begin position="27"/>
        <end position="130"/>
    </location>
</feature>
<dbReference type="InterPro" id="IPR012318">
    <property type="entry name" value="HTH_CRP"/>
</dbReference>
<protein>
    <submittedName>
        <fullName evidence="7">Crp/Fnr family transcriptional regulator</fullName>
    </submittedName>
</protein>
<dbReference type="PROSITE" id="PS51063">
    <property type="entry name" value="HTH_CRP_2"/>
    <property type="match status" value="1"/>
</dbReference>
<dbReference type="EMBL" id="BSTK01000021">
    <property type="protein sequence ID" value="GLY91539.1"/>
    <property type="molecule type" value="Genomic_DNA"/>
</dbReference>
<dbReference type="AlphaFoldDB" id="A0A9W6W5J0"/>
<dbReference type="GO" id="GO:0003700">
    <property type="term" value="F:DNA-binding transcription factor activity"/>
    <property type="evidence" value="ECO:0007669"/>
    <property type="project" value="TreeGrafter"/>
</dbReference>
<dbReference type="PANTHER" id="PTHR24567">
    <property type="entry name" value="CRP FAMILY TRANSCRIPTIONAL REGULATORY PROTEIN"/>
    <property type="match status" value="1"/>
</dbReference>
<dbReference type="PRINTS" id="PR00034">
    <property type="entry name" value="HTHCRP"/>
</dbReference>
<evidence type="ECO:0000313" key="7">
    <source>
        <dbReference type="EMBL" id="GLY91539.1"/>
    </source>
</evidence>
<dbReference type="Proteomes" id="UP001165074">
    <property type="component" value="Unassembled WGS sequence"/>
</dbReference>
<dbReference type="InterPro" id="IPR014710">
    <property type="entry name" value="RmlC-like_jellyroll"/>
</dbReference>
<dbReference type="CDD" id="cd00038">
    <property type="entry name" value="CAP_ED"/>
    <property type="match status" value="1"/>
</dbReference>
<keyword evidence="1" id="KW-0805">Transcription regulation</keyword>
<sequence>MRFNSEPLPGRADGNLVQETLANRQGFWQALNESERTALRAAGRTREYAAGTLLCSQGADPDHVLVILDGWVKVTAGRADGHEVMLAIRGPADTIGESGWLNGRPRSANVKALNRVRALAVPAEQFANFLNGHAHAAQVLARVMVGRMDDADRRMTSQVGTSGPKLLALLLLDLAERYGVPGPDGAVALPLPLTQHELATMIGRARETVARALTVWRKDGVVVTQRMRILILNPGALREVAEAEDEF</sequence>
<dbReference type="SUPFAM" id="SSF51206">
    <property type="entry name" value="cAMP-binding domain-like"/>
    <property type="match status" value="1"/>
</dbReference>
<dbReference type="SUPFAM" id="SSF46785">
    <property type="entry name" value="Winged helix' DNA-binding domain"/>
    <property type="match status" value="1"/>
</dbReference>
<evidence type="ECO:0000259" key="4">
    <source>
        <dbReference type="PROSITE" id="PS50042"/>
    </source>
</evidence>
<dbReference type="InterPro" id="IPR036390">
    <property type="entry name" value="WH_DNA-bd_sf"/>
</dbReference>
<organism evidence="7 8">
    <name type="scientific">Actinoallomurus iriomotensis</name>
    <dbReference type="NCBI Taxonomy" id="478107"/>
    <lineage>
        <taxon>Bacteria</taxon>
        <taxon>Bacillati</taxon>
        <taxon>Actinomycetota</taxon>
        <taxon>Actinomycetes</taxon>
        <taxon>Streptosporangiales</taxon>
        <taxon>Thermomonosporaceae</taxon>
        <taxon>Actinoallomurus</taxon>
    </lineage>
</organism>
<dbReference type="GO" id="GO:0003677">
    <property type="term" value="F:DNA binding"/>
    <property type="evidence" value="ECO:0007669"/>
    <property type="project" value="UniProtKB-KW"/>
</dbReference>
<evidence type="ECO:0000259" key="5">
    <source>
        <dbReference type="PROSITE" id="PS51063"/>
    </source>
</evidence>
<gene>
    <name evidence="7" type="primary">fnr</name>
    <name evidence="6" type="ORF">Airi01_046090</name>
    <name evidence="7" type="ORF">Airi02_094670</name>
</gene>
<dbReference type="Gene3D" id="1.10.10.10">
    <property type="entry name" value="Winged helix-like DNA-binding domain superfamily/Winged helix DNA-binding domain"/>
    <property type="match status" value="1"/>
</dbReference>
<evidence type="ECO:0000256" key="2">
    <source>
        <dbReference type="ARBA" id="ARBA00023125"/>
    </source>
</evidence>
<proteinExistence type="predicted"/>
<dbReference type="InterPro" id="IPR036388">
    <property type="entry name" value="WH-like_DNA-bd_sf"/>
</dbReference>
<reference evidence="7" key="2">
    <citation type="submission" date="2023-03" db="EMBL/GenBank/DDBJ databases">
        <title>Actinoallomurus iriomotensis NBRC 103684.</title>
        <authorList>
            <person name="Ichikawa N."/>
            <person name="Sato H."/>
            <person name="Tonouchi N."/>
        </authorList>
    </citation>
    <scope>NUCLEOTIDE SEQUENCE</scope>
    <source>
        <strain evidence="7">NBRC 103684</strain>
    </source>
</reference>
<evidence type="ECO:0000313" key="6">
    <source>
        <dbReference type="EMBL" id="GLY76342.1"/>
    </source>
</evidence>
<dbReference type="SMART" id="SM00100">
    <property type="entry name" value="cNMP"/>
    <property type="match status" value="1"/>
</dbReference>
<dbReference type="InterPro" id="IPR050397">
    <property type="entry name" value="Env_Response_Regulators"/>
</dbReference>
<evidence type="ECO:0000256" key="3">
    <source>
        <dbReference type="ARBA" id="ARBA00023163"/>
    </source>
</evidence>
<keyword evidence="8" id="KW-1185">Reference proteome</keyword>
<dbReference type="SMART" id="SM00419">
    <property type="entry name" value="HTH_CRP"/>
    <property type="match status" value="1"/>
</dbReference>
<dbReference type="InterPro" id="IPR018490">
    <property type="entry name" value="cNMP-bd_dom_sf"/>
</dbReference>
<dbReference type="PANTHER" id="PTHR24567:SF74">
    <property type="entry name" value="HTH-TYPE TRANSCRIPTIONAL REGULATOR ARCR"/>
    <property type="match status" value="1"/>
</dbReference>
<accession>A0A9W6W5J0</accession>
<dbReference type="EMBL" id="BSTJ01000005">
    <property type="protein sequence ID" value="GLY76342.1"/>
    <property type="molecule type" value="Genomic_DNA"/>
</dbReference>
<keyword evidence="3" id="KW-0804">Transcription</keyword>
<dbReference type="PROSITE" id="PS50042">
    <property type="entry name" value="CNMP_BINDING_3"/>
    <property type="match status" value="1"/>
</dbReference>
<dbReference type="InterPro" id="IPR000595">
    <property type="entry name" value="cNMP-bd_dom"/>
</dbReference>
<dbReference type="Pfam" id="PF13545">
    <property type="entry name" value="HTH_Crp_2"/>
    <property type="match status" value="1"/>
</dbReference>
<feature type="domain" description="HTH crp-type" evidence="5">
    <location>
        <begin position="160"/>
        <end position="235"/>
    </location>
</feature>
<dbReference type="RefSeq" id="WP_285583178.1">
    <property type="nucleotide sequence ID" value="NZ_BSTJ01000005.1"/>
</dbReference>
<dbReference type="GO" id="GO:0005829">
    <property type="term" value="C:cytosol"/>
    <property type="evidence" value="ECO:0007669"/>
    <property type="project" value="TreeGrafter"/>
</dbReference>
<evidence type="ECO:0000313" key="8">
    <source>
        <dbReference type="Proteomes" id="UP001165074"/>
    </source>
</evidence>
<dbReference type="Pfam" id="PF00027">
    <property type="entry name" value="cNMP_binding"/>
    <property type="match status" value="1"/>
</dbReference>
<evidence type="ECO:0000256" key="1">
    <source>
        <dbReference type="ARBA" id="ARBA00023015"/>
    </source>
</evidence>
<dbReference type="Proteomes" id="UP001165135">
    <property type="component" value="Unassembled WGS sequence"/>
</dbReference>
<reference evidence="6" key="1">
    <citation type="submission" date="2023-03" db="EMBL/GenBank/DDBJ databases">
        <title>Actinoallomurus iriomotensis NBRC 103681.</title>
        <authorList>
            <person name="Ichikawa N."/>
            <person name="Sato H."/>
            <person name="Tonouchi N."/>
        </authorList>
    </citation>
    <scope>NUCLEOTIDE SEQUENCE</scope>
    <source>
        <strain evidence="6">NBRC 103681</strain>
    </source>
</reference>
<name>A0A9W6W5J0_9ACTN</name>
<comment type="caution">
    <text evidence="7">The sequence shown here is derived from an EMBL/GenBank/DDBJ whole genome shotgun (WGS) entry which is preliminary data.</text>
</comment>